<evidence type="ECO:0000256" key="2">
    <source>
        <dbReference type="ARBA" id="ARBA00023235"/>
    </source>
</evidence>
<proteinExistence type="inferred from homology"/>
<feature type="domain" description="PPIase cyclophilin-type" evidence="4">
    <location>
        <begin position="22"/>
        <end position="151"/>
    </location>
</feature>
<dbReference type="GO" id="GO:0003755">
    <property type="term" value="F:peptidyl-prolyl cis-trans isomerase activity"/>
    <property type="evidence" value="ECO:0007669"/>
    <property type="project" value="UniProtKB-UniRule"/>
</dbReference>
<evidence type="ECO:0000313" key="5">
    <source>
        <dbReference type="EMBL" id="CAD8381959.1"/>
    </source>
</evidence>
<dbReference type="PANTHER" id="PTHR43246">
    <property type="entry name" value="PEPTIDYL-PROLYL CIS-TRANS ISOMERASE CYP38, CHLOROPLASTIC"/>
    <property type="match status" value="1"/>
</dbReference>
<sequence length="174" mass="19545">MPTVVRFTIRVAPDSDEEVFKLKIHEEWAPLGARRFLDLVQDKNFDGGAFYRVIPGFMAQFGIAADPAMYKKWSQMIPDDKVTQSNTRGRISFAMRGPNTRSCQVFINFGDNGSLDSQGFAPFGEVIEGMEVVDKIYSGYQDAPYREPIKEEGVACIKDKFPKLSYVVAAVVED</sequence>
<evidence type="ECO:0000256" key="3">
    <source>
        <dbReference type="RuleBase" id="RU363019"/>
    </source>
</evidence>
<evidence type="ECO:0000256" key="1">
    <source>
        <dbReference type="ARBA" id="ARBA00023110"/>
    </source>
</evidence>
<reference evidence="5" key="1">
    <citation type="submission" date="2021-01" db="EMBL/GenBank/DDBJ databases">
        <authorList>
            <person name="Corre E."/>
            <person name="Pelletier E."/>
            <person name="Niang G."/>
            <person name="Scheremetjew M."/>
            <person name="Finn R."/>
            <person name="Kale V."/>
            <person name="Holt S."/>
            <person name="Cochrane G."/>
            <person name="Meng A."/>
            <person name="Brown T."/>
            <person name="Cohen L."/>
        </authorList>
    </citation>
    <scope>NUCLEOTIDE SEQUENCE</scope>
    <source>
        <strain evidence="5">Pbaha01</strain>
    </source>
</reference>
<name>A0A7S0B3K6_9DINO</name>
<comment type="function">
    <text evidence="3">PPIases accelerate the folding of proteins. It catalyzes the cis-trans isomerization of proline imidic peptide bonds in oligopeptides.</text>
</comment>
<dbReference type="Gene3D" id="2.40.100.10">
    <property type="entry name" value="Cyclophilin-like"/>
    <property type="match status" value="1"/>
</dbReference>
<comment type="catalytic activity">
    <reaction evidence="3">
        <text>[protein]-peptidylproline (omega=180) = [protein]-peptidylproline (omega=0)</text>
        <dbReference type="Rhea" id="RHEA:16237"/>
        <dbReference type="Rhea" id="RHEA-COMP:10747"/>
        <dbReference type="Rhea" id="RHEA-COMP:10748"/>
        <dbReference type="ChEBI" id="CHEBI:83833"/>
        <dbReference type="ChEBI" id="CHEBI:83834"/>
        <dbReference type="EC" id="5.2.1.8"/>
    </reaction>
</comment>
<dbReference type="SUPFAM" id="SSF50891">
    <property type="entry name" value="Cyclophilin-like"/>
    <property type="match status" value="1"/>
</dbReference>
<organism evidence="5">
    <name type="scientific">Pyrodinium bahamense</name>
    <dbReference type="NCBI Taxonomy" id="73915"/>
    <lineage>
        <taxon>Eukaryota</taxon>
        <taxon>Sar</taxon>
        <taxon>Alveolata</taxon>
        <taxon>Dinophyceae</taxon>
        <taxon>Gonyaulacales</taxon>
        <taxon>Pyrocystaceae</taxon>
        <taxon>Pyrodinium</taxon>
    </lineage>
</organism>
<dbReference type="InterPro" id="IPR029000">
    <property type="entry name" value="Cyclophilin-like_dom_sf"/>
</dbReference>
<dbReference type="EC" id="5.2.1.8" evidence="3"/>
<dbReference type="AlphaFoldDB" id="A0A7S0B3K6"/>
<protein>
    <recommendedName>
        <fullName evidence="3">Peptidyl-prolyl cis-trans isomerase</fullName>
        <shortName evidence="3">PPIase</shortName>
        <ecNumber evidence="3">5.2.1.8</ecNumber>
    </recommendedName>
</protein>
<evidence type="ECO:0000259" key="4">
    <source>
        <dbReference type="PROSITE" id="PS50072"/>
    </source>
</evidence>
<gene>
    <name evidence="5" type="ORF">PBAH0796_LOCUS25647</name>
</gene>
<dbReference type="InterPro" id="IPR002130">
    <property type="entry name" value="Cyclophilin-type_PPIase_dom"/>
</dbReference>
<keyword evidence="2 3" id="KW-0413">Isomerase</keyword>
<keyword evidence="1 3" id="KW-0697">Rotamase</keyword>
<dbReference type="Pfam" id="PF00160">
    <property type="entry name" value="Pro_isomerase"/>
    <property type="match status" value="1"/>
</dbReference>
<dbReference type="PROSITE" id="PS50072">
    <property type="entry name" value="CSA_PPIASE_2"/>
    <property type="match status" value="1"/>
</dbReference>
<dbReference type="InterPro" id="IPR044665">
    <property type="entry name" value="E_coli_cyclophilin_A-like"/>
</dbReference>
<dbReference type="EMBL" id="HBEG01042034">
    <property type="protein sequence ID" value="CAD8381959.1"/>
    <property type="molecule type" value="Transcribed_RNA"/>
</dbReference>
<dbReference type="PRINTS" id="PR00153">
    <property type="entry name" value="CSAPPISMRASE"/>
</dbReference>
<accession>A0A7S0B3K6</accession>
<comment type="similarity">
    <text evidence="3">Belongs to the cyclophilin-type PPIase family.</text>
</comment>